<evidence type="ECO:0000313" key="2">
    <source>
        <dbReference type="EMBL" id="KNA92141.1"/>
    </source>
</evidence>
<accession>A0ABR5IFJ1</accession>
<protein>
    <recommendedName>
        <fullName evidence="4">UsfY protein</fullName>
    </recommendedName>
</protein>
<keyword evidence="3" id="KW-1185">Reference proteome</keyword>
<sequence>MTALHRSHVSHGNHPMGVVAFVLVLAGFLSLAISLTMLATGETTAGVVWAVVMVAAFAGGAAVLIALSRQMYHSAFFPVNTEHDRVEYDHMYHQH</sequence>
<dbReference type="RefSeq" id="WP_049698473.1">
    <property type="nucleotide sequence ID" value="NZ_JAQDQF010000009.1"/>
</dbReference>
<dbReference type="Proteomes" id="UP000037247">
    <property type="component" value="Unassembled WGS sequence"/>
</dbReference>
<evidence type="ECO:0000313" key="3">
    <source>
        <dbReference type="Proteomes" id="UP000037247"/>
    </source>
</evidence>
<keyword evidence="1" id="KW-0812">Transmembrane</keyword>
<organism evidence="2 3">
    <name type="scientific">Gordonia jacobaea</name>
    <dbReference type="NCBI Taxonomy" id="122202"/>
    <lineage>
        <taxon>Bacteria</taxon>
        <taxon>Bacillati</taxon>
        <taxon>Actinomycetota</taxon>
        <taxon>Actinomycetes</taxon>
        <taxon>Mycobacteriales</taxon>
        <taxon>Gordoniaceae</taxon>
        <taxon>Gordonia</taxon>
    </lineage>
</organism>
<name>A0ABR5IFJ1_9ACTN</name>
<keyword evidence="1" id="KW-1133">Transmembrane helix</keyword>
<evidence type="ECO:0008006" key="4">
    <source>
        <dbReference type="Google" id="ProtNLM"/>
    </source>
</evidence>
<reference evidence="2 3" key="1">
    <citation type="submission" date="2015-05" db="EMBL/GenBank/DDBJ databases">
        <title>Draft genome sequence of the bacterium Gordonia jacobaea a new member of the Gordonia genus.</title>
        <authorList>
            <person name="Jimenez-Galisteo G."/>
            <person name="Dominguez A."/>
            <person name="Munoz E."/>
            <person name="Vinas M."/>
        </authorList>
    </citation>
    <scope>NUCLEOTIDE SEQUENCE [LARGE SCALE GENOMIC DNA]</scope>
    <source>
        <strain evidence="3">mv1</strain>
    </source>
</reference>
<feature type="transmembrane region" description="Helical" evidence="1">
    <location>
        <begin position="46"/>
        <end position="67"/>
    </location>
</feature>
<keyword evidence="1" id="KW-0472">Membrane</keyword>
<gene>
    <name evidence="2" type="ORF">ABW18_08310</name>
</gene>
<comment type="caution">
    <text evidence="2">The sequence shown here is derived from an EMBL/GenBank/DDBJ whole genome shotgun (WGS) entry which is preliminary data.</text>
</comment>
<feature type="transmembrane region" description="Helical" evidence="1">
    <location>
        <begin position="16"/>
        <end position="40"/>
    </location>
</feature>
<proteinExistence type="predicted"/>
<dbReference type="EMBL" id="LDTZ01000015">
    <property type="protein sequence ID" value="KNA92141.1"/>
    <property type="molecule type" value="Genomic_DNA"/>
</dbReference>
<evidence type="ECO:0000256" key="1">
    <source>
        <dbReference type="SAM" id="Phobius"/>
    </source>
</evidence>